<dbReference type="Proteomes" id="UP000186165">
    <property type="component" value="Chromosome"/>
</dbReference>
<accession>A0A1J1AEU0</accession>
<dbReference type="KEGG" id="halh:HTSR_1597"/>
<dbReference type="GO" id="GO:0005506">
    <property type="term" value="F:iron ion binding"/>
    <property type="evidence" value="ECO:0007669"/>
    <property type="project" value="InterPro"/>
</dbReference>
<organism evidence="3 5">
    <name type="scientific">Halodesulfurarchaeum formicicum</name>
    <dbReference type="NCBI Taxonomy" id="1873524"/>
    <lineage>
        <taxon>Archaea</taxon>
        <taxon>Methanobacteriati</taxon>
        <taxon>Methanobacteriota</taxon>
        <taxon>Stenosarchaea group</taxon>
        <taxon>Halobacteria</taxon>
        <taxon>Halobacteriales</taxon>
        <taxon>Halobacteriaceae</taxon>
        <taxon>Halodesulfurarchaeum</taxon>
    </lineage>
</organism>
<dbReference type="InterPro" id="IPR001075">
    <property type="entry name" value="NIF_FeS_clus_asmbl_NifU_C"/>
</dbReference>
<dbReference type="Proteomes" id="UP000185608">
    <property type="component" value="Chromosome"/>
</dbReference>
<dbReference type="SUPFAM" id="SSF117916">
    <property type="entry name" value="Fe-S cluster assembly (FSCA) domain-like"/>
    <property type="match status" value="1"/>
</dbReference>
<reference evidence="3 5" key="1">
    <citation type="submission" date="2016-06" db="EMBL/GenBank/DDBJ databases">
        <title>Discovery of anaerobic lithoheterotrophic haloarchaeon capable of sulfur respiration by hydrogen and formate.</title>
        <authorList>
            <person name="Sorokin D.Y."/>
            <person name="Kublanov I.V."/>
            <person name="Roman P."/>
            <person name="Sinninghe Damste J.S."/>
            <person name="Golyshin P.N."/>
            <person name="Rojo D."/>
            <person name="Ciordia S."/>
            <person name="Mena Md.C."/>
            <person name="Ferrer M."/>
            <person name="Smedile F."/>
            <person name="Messina E."/>
            <person name="La Cono V."/>
            <person name="Yakimov M.M."/>
        </authorList>
    </citation>
    <scope>NUCLEOTIDE SEQUENCE [LARGE SCALE GENOMIC DNA]</scope>
    <source>
        <strain evidence="3 5">HTSR1</strain>
    </source>
</reference>
<dbReference type="AlphaFoldDB" id="A0A1D8S5Z4"/>
<evidence type="ECO:0000259" key="2">
    <source>
        <dbReference type="Pfam" id="PF01106"/>
    </source>
</evidence>
<dbReference type="EMBL" id="CP016804">
    <property type="protein sequence ID" value="APE96105.1"/>
    <property type="molecule type" value="Genomic_DNA"/>
</dbReference>
<proteinExistence type="predicted"/>
<sequence length="117" mass="12444">MTEETALADRIESWLSVNMPMIQSHGGTSAIRSVDAETGTVVVELGGACDGCGISHTTEETLQEELTSHFEAISTVTVEYGGGDDWAVDQPENYMGIDRTQGGRGGQGKSRPASDFF</sequence>
<dbReference type="STRING" id="1873524.HSR6_1666"/>
<feature type="region of interest" description="Disordered" evidence="1">
    <location>
        <begin position="95"/>
        <end position="117"/>
    </location>
</feature>
<evidence type="ECO:0000313" key="4">
    <source>
        <dbReference type="EMBL" id="APE96105.1"/>
    </source>
</evidence>
<dbReference type="KEGG" id="hhsr:HSR6_1666"/>
<reference evidence="4" key="3">
    <citation type="journal article" date="2017" name="ISME J.">
        <title>Discovery of anaerobic lithoheterotrophic haloarchaea, ubiquitous in hypersaline habitats.</title>
        <authorList>
            <person name="Sorokin D.Y."/>
            <person name="Messina E."/>
            <person name="Smedile F."/>
            <person name="Roman P."/>
            <person name="Damste J.S.S."/>
            <person name="Ciordia S."/>
            <person name="Mena M.C."/>
            <person name="Ferrer M."/>
            <person name="Golyshin P.N."/>
            <person name="Kublanov I.V."/>
            <person name="Samarov N.I."/>
            <person name="Toshchakov S.V."/>
            <person name="La Cono V."/>
            <person name="Yakimov M.M."/>
        </authorList>
    </citation>
    <scope>NUCLEOTIDE SEQUENCE</scope>
    <source>
        <strain evidence="4">HSR6</strain>
    </source>
</reference>
<name>A0A1D8S5Z4_9EURY</name>
<keyword evidence="6" id="KW-1185">Reference proteome</keyword>
<protein>
    <submittedName>
        <fullName evidence="3">Nitrogen-fixing protein NifU</fullName>
    </submittedName>
</protein>
<gene>
    <name evidence="4" type="ORF">HSR6_1666</name>
    <name evidence="3" type="ORF">HTSR_1597</name>
</gene>
<evidence type="ECO:0000256" key="1">
    <source>
        <dbReference type="SAM" id="MobiDB-lite"/>
    </source>
</evidence>
<dbReference type="Pfam" id="PF01106">
    <property type="entry name" value="NifU"/>
    <property type="match status" value="1"/>
</dbReference>
<evidence type="ECO:0000313" key="6">
    <source>
        <dbReference type="Proteomes" id="UP000186165"/>
    </source>
</evidence>
<reference evidence="6" key="2">
    <citation type="submission" date="2016-08" db="EMBL/GenBank/DDBJ databases">
        <title>Discovery of first anaerobic lithoheterotrophic haloarchae widely represented in hypersaline habitats.</title>
        <authorList>
            <person name="Sorokin D.Y."/>
            <person name="Kublanov I.V."/>
            <person name="Roman P."/>
            <person name="Sinninghe Damste J.S."/>
            <person name="Golyshin P.N."/>
            <person name="Rojo D."/>
            <person name="Ciordia S."/>
            <person name="Mena Md.C."/>
            <person name="Ferrer M."/>
            <person name="Smedile F."/>
            <person name="Messina E."/>
            <person name="La Cono V."/>
            <person name="Yakimov M.M."/>
        </authorList>
    </citation>
    <scope>NUCLEOTIDE SEQUENCE [LARGE SCALE GENOMIC DNA]</scope>
    <source>
        <strain evidence="6">HSR6</strain>
    </source>
</reference>
<dbReference type="InterPro" id="IPR034904">
    <property type="entry name" value="FSCA_dom_sf"/>
</dbReference>
<feature type="domain" description="NIF system FeS cluster assembly NifU C-terminal" evidence="2">
    <location>
        <begin position="20"/>
        <end position="76"/>
    </location>
</feature>
<dbReference type="OrthoDB" id="161232at2157"/>
<accession>A0A1D8S5Z4</accession>
<evidence type="ECO:0000313" key="3">
    <source>
        <dbReference type="EMBL" id="AOW80769.1"/>
    </source>
</evidence>
<evidence type="ECO:0000313" key="5">
    <source>
        <dbReference type="Proteomes" id="UP000185608"/>
    </source>
</evidence>
<dbReference type="RefSeq" id="WP_070365439.1">
    <property type="nucleotide sequence ID" value="NZ_CP016070.1"/>
</dbReference>
<dbReference type="Gene3D" id="3.30.300.130">
    <property type="entry name" value="Fe-S cluster assembly (FSCA)"/>
    <property type="match status" value="1"/>
</dbReference>
<dbReference type="GO" id="GO:0016226">
    <property type="term" value="P:iron-sulfur cluster assembly"/>
    <property type="evidence" value="ECO:0007669"/>
    <property type="project" value="InterPro"/>
</dbReference>
<dbReference type="EMBL" id="CP016070">
    <property type="protein sequence ID" value="AOW80769.1"/>
    <property type="molecule type" value="Genomic_DNA"/>
</dbReference>
<dbReference type="GeneID" id="30418194"/>
<dbReference type="GO" id="GO:0051536">
    <property type="term" value="F:iron-sulfur cluster binding"/>
    <property type="evidence" value="ECO:0007669"/>
    <property type="project" value="InterPro"/>
</dbReference>